<keyword evidence="2" id="KW-0975">Bacterial flagellum</keyword>
<evidence type="ECO:0000256" key="2">
    <source>
        <dbReference type="RuleBase" id="RU362116"/>
    </source>
</evidence>
<dbReference type="Proteomes" id="UP001168694">
    <property type="component" value="Unassembled WGS sequence"/>
</dbReference>
<evidence type="ECO:0000313" key="7">
    <source>
        <dbReference type="Proteomes" id="UP001168694"/>
    </source>
</evidence>
<dbReference type="InterPro" id="IPR010930">
    <property type="entry name" value="Flg_bb/hook_C_dom"/>
</dbReference>
<dbReference type="InterPro" id="IPR053967">
    <property type="entry name" value="LlgE_F_G-like_D1"/>
</dbReference>
<name>A0ABT8E131_9BACL</name>
<proteinExistence type="inferred from homology"/>
<keyword evidence="6" id="KW-0969">Cilium</keyword>
<dbReference type="Pfam" id="PF06429">
    <property type="entry name" value="Flg_bbr_C"/>
    <property type="match status" value="1"/>
</dbReference>
<evidence type="ECO:0000259" key="3">
    <source>
        <dbReference type="Pfam" id="PF00460"/>
    </source>
</evidence>
<sequence length="277" mass="29786">MNTSMINASVTMVQLQQKLDTTAHNMANSNTNGFKRRNVQFSDLLFQQIDNKFNNTFSNKDEAGRLTPAGIRAGSGARVSSTAISLEMGAIKTTERALDIALLSPGLFFQVQTRDSGGKAVTEYTRDGAFYLKTAKGQNDLELVTSDGKAVMGGKGPIRIPAGYKEISIGQNGNISVTLSNGRVVNSGRLAVVDAVHPQLLEAVGHNFRIPAGVNSNQVLRAANPASVKMQQGALEMSNVNAGNEMTDIINMQRSYQFNARTITMADQMMGLVNGIR</sequence>
<evidence type="ECO:0000313" key="6">
    <source>
        <dbReference type="EMBL" id="MDN4071624.1"/>
    </source>
</evidence>
<dbReference type="InterPro" id="IPR001444">
    <property type="entry name" value="Flag_bb_rod_N"/>
</dbReference>
<evidence type="ECO:0000256" key="1">
    <source>
        <dbReference type="ARBA" id="ARBA00009677"/>
    </source>
</evidence>
<dbReference type="Pfam" id="PF00460">
    <property type="entry name" value="Flg_bb_rod"/>
    <property type="match status" value="1"/>
</dbReference>
<feature type="domain" description="Flagellar hook protein FlgE/F/G-like D1" evidence="5">
    <location>
        <begin position="108"/>
        <end position="177"/>
    </location>
</feature>
<reference evidence="6" key="1">
    <citation type="submission" date="2023-06" db="EMBL/GenBank/DDBJ databases">
        <title>Draft Genome Sequences of Representative Paenibacillus Polymyxa, Bacillus cereus, Fictibacillus sp., and Brevibacillus agri Strains Isolated from Amazonian Dark Earth.</title>
        <authorList>
            <person name="Pellegrinetti T.A."/>
            <person name="Cunha I.C.M."/>
            <person name="Chaves M.G."/>
            <person name="Freitas A.S."/>
            <person name="Silva A.V.R."/>
            <person name="Tsai S.M."/>
            <person name="Mendes L.W."/>
        </authorList>
    </citation>
    <scope>NUCLEOTIDE SEQUENCE</scope>
    <source>
        <strain evidence="6">CENA-BCM004</strain>
    </source>
</reference>
<dbReference type="PANTHER" id="PTHR30435">
    <property type="entry name" value="FLAGELLAR PROTEIN"/>
    <property type="match status" value="1"/>
</dbReference>
<feature type="domain" description="Flagellar basal-body/hook protein C-terminal" evidence="4">
    <location>
        <begin position="231"/>
        <end position="274"/>
    </location>
</feature>
<comment type="similarity">
    <text evidence="1 2">Belongs to the flagella basal body rod proteins family.</text>
</comment>
<evidence type="ECO:0000259" key="5">
    <source>
        <dbReference type="Pfam" id="PF22692"/>
    </source>
</evidence>
<keyword evidence="6" id="KW-0966">Cell projection</keyword>
<dbReference type="PANTHER" id="PTHR30435:SF19">
    <property type="entry name" value="FLAGELLAR BASAL-BODY ROD PROTEIN FLGG"/>
    <property type="match status" value="1"/>
</dbReference>
<dbReference type="InterPro" id="IPR037925">
    <property type="entry name" value="FlgE/F/G-like"/>
</dbReference>
<gene>
    <name evidence="6" type="ORF">QYF49_01075</name>
</gene>
<feature type="domain" description="Flagellar basal body rod protein N-terminal" evidence="3">
    <location>
        <begin position="8"/>
        <end position="35"/>
    </location>
</feature>
<dbReference type="EMBL" id="JAUHLN010000001">
    <property type="protein sequence ID" value="MDN4071624.1"/>
    <property type="molecule type" value="Genomic_DNA"/>
</dbReference>
<dbReference type="InterPro" id="IPR020013">
    <property type="entry name" value="Flagellar_FlgE/F/G"/>
</dbReference>
<comment type="subcellular location">
    <subcellularLocation>
        <location evidence="2">Bacterial flagellum basal body</location>
    </subcellularLocation>
</comment>
<dbReference type="NCBIfam" id="TIGR03506">
    <property type="entry name" value="FlgEFG_subfam"/>
    <property type="match status" value="1"/>
</dbReference>
<organism evidence="6 7">
    <name type="scientific">Fictibacillus terranigra</name>
    <dbReference type="NCBI Taxonomy" id="3058424"/>
    <lineage>
        <taxon>Bacteria</taxon>
        <taxon>Bacillati</taxon>
        <taxon>Bacillota</taxon>
        <taxon>Bacilli</taxon>
        <taxon>Bacillales</taxon>
        <taxon>Fictibacillaceae</taxon>
        <taxon>Fictibacillus</taxon>
    </lineage>
</organism>
<protein>
    <submittedName>
        <fullName evidence="6">Flagellar hook-basal body protein</fullName>
    </submittedName>
</protein>
<dbReference type="Pfam" id="PF22692">
    <property type="entry name" value="LlgE_F_G_D1"/>
    <property type="match status" value="1"/>
</dbReference>
<accession>A0ABT8E131</accession>
<comment type="caution">
    <text evidence="6">The sequence shown here is derived from an EMBL/GenBank/DDBJ whole genome shotgun (WGS) entry which is preliminary data.</text>
</comment>
<keyword evidence="7" id="KW-1185">Reference proteome</keyword>
<keyword evidence="6" id="KW-0282">Flagellum</keyword>
<dbReference type="RefSeq" id="WP_290397790.1">
    <property type="nucleotide sequence ID" value="NZ_JAUHLN010000001.1"/>
</dbReference>
<dbReference type="SUPFAM" id="SSF117143">
    <property type="entry name" value="Flagellar hook protein flgE"/>
    <property type="match status" value="1"/>
</dbReference>
<evidence type="ECO:0000259" key="4">
    <source>
        <dbReference type="Pfam" id="PF06429"/>
    </source>
</evidence>